<dbReference type="RefSeq" id="WP_012876009.1">
    <property type="nucleotide sequence ID" value="NC_013526.1"/>
</dbReference>
<dbReference type="STRING" id="525904.Tter_2075"/>
<evidence type="ECO:0000256" key="6">
    <source>
        <dbReference type="ARBA" id="ARBA00023136"/>
    </source>
</evidence>
<dbReference type="eggNOG" id="COG1173">
    <property type="taxonomic scope" value="Bacteria"/>
</dbReference>
<dbReference type="AlphaFoldDB" id="D1CGV7"/>
<feature type="transmembrane region" description="Helical" evidence="7">
    <location>
        <begin position="220"/>
        <end position="241"/>
    </location>
</feature>
<evidence type="ECO:0000256" key="4">
    <source>
        <dbReference type="ARBA" id="ARBA00022692"/>
    </source>
</evidence>
<dbReference type="Proteomes" id="UP000000323">
    <property type="component" value="Chromosome 2"/>
</dbReference>
<evidence type="ECO:0000256" key="5">
    <source>
        <dbReference type="ARBA" id="ARBA00022989"/>
    </source>
</evidence>
<dbReference type="CDD" id="cd06261">
    <property type="entry name" value="TM_PBP2"/>
    <property type="match status" value="1"/>
</dbReference>
<organism evidence="9 10">
    <name type="scientific">Thermobaculum terrenum (strain ATCC BAA-798 / CCMEE 7001 / YNP1)</name>
    <dbReference type="NCBI Taxonomy" id="525904"/>
    <lineage>
        <taxon>Bacteria</taxon>
        <taxon>Bacillati</taxon>
        <taxon>Chloroflexota</taxon>
        <taxon>Chloroflexia</taxon>
        <taxon>Candidatus Thermobaculales</taxon>
        <taxon>Candidatus Thermobaculaceae</taxon>
        <taxon>Thermobaculum</taxon>
    </lineage>
</organism>
<evidence type="ECO:0000313" key="10">
    <source>
        <dbReference type="Proteomes" id="UP000000323"/>
    </source>
</evidence>
<accession>D1CGV7</accession>
<evidence type="ECO:0000313" key="9">
    <source>
        <dbReference type="EMBL" id="ACZ42978.1"/>
    </source>
</evidence>
<dbReference type="Gene3D" id="1.10.3720.10">
    <property type="entry name" value="MetI-like"/>
    <property type="match status" value="1"/>
</dbReference>
<dbReference type="SUPFAM" id="SSF161098">
    <property type="entry name" value="MetI-like"/>
    <property type="match status" value="1"/>
</dbReference>
<proteinExistence type="inferred from homology"/>
<dbReference type="EMBL" id="CP001826">
    <property type="protein sequence ID" value="ACZ42978.1"/>
    <property type="molecule type" value="Genomic_DNA"/>
</dbReference>
<feature type="transmembrane region" description="Helical" evidence="7">
    <location>
        <begin position="48"/>
        <end position="69"/>
    </location>
</feature>
<dbReference type="HOGENOM" id="CLU_028518_8_0_0"/>
<dbReference type="PANTHER" id="PTHR43386">
    <property type="entry name" value="OLIGOPEPTIDE TRANSPORT SYSTEM PERMEASE PROTEIN APPC"/>
    <property type="match status" value="1"/>
</dbReference>
<dbReference type="KEGG" id="ttr:Tter_2075"/>
<evidence type="ECO:0000256" key="2">
    <source>
        <dbReference type="ARBA" id="ARBA00022448"/>
    </source>
</evidence>
<feature type="transmembrane region" description="Helical" evidence="7">
    <location>
        <begin position="113"/>
        <end position="135"/>
    </location>
</feature>
<keyword evidence="4 7" id="KW-0812">Transmembrane</keyword>
<dbReference type="InterPro" id="IPR050366">
    <property type="entry name" value="BP-dependent_transpt_permease"/>
</dbReference>
<dbReference type="InterPro" id="IPR035906">
    <property type="entry name" value="MetI-like_sf"/>
</dbReference>
<comment type="similarity">
    <text evidence="7">Belongs to the binding-protein-dependent transport system permease family.</text>
</comment>
<evidence type="ECO:0000256" key="3">
    <source>
        <dbReference type="ARBA" id="ARBA00022475"/>
    </source>
</evidence>
<dbReference type="Pfam" id="PF00528">
    <property type="entry name" value="BPD_transp_1"/>
    <property type="match status" value="1"/>
</dbReference>
<evidence type="ECO:0000256" key="1">
    <source>
        <dbReference type="ARBA" id="ARBA00004651"/>
    </source>
</evidence>
<keyword evidence="5 7" id="KW-1133">Transmembrane helix</keyword>
<protein>
    <submittedName>
        <fullName evidence="9">Binding-protein-dependent transport systems inner membrane component</fullName>
    </submittedName>
</protein>
<dbReference type="PROSITE" id="PS50928">
    <property type="entry name" value="ABC_TM1"/>
    <property type="match status" value="1"/>
</dbReference>
<dbReference type="GO" id="GO:0071916">
    <property type="term" value="F:dipeptide transmembrane transporter activity"/>
    <property type="evidence" value="ECO:0007669"/>
    <property type="project" value="TreeGrafter"/>
</dbReference>
<dbReference type="InterPro" id="IPR000515">
    <property type="entry name" value="MetI-like"/>
</dbReference>
<feature type="domain" description="ABC transmembrane type-1" evidence="8">
    <location>
        <begin position="111"/>
        <end position="298"/>
    </location>
</feature>
<dbReference type="OrthoDB" id="9789244at2"/>
<sequence>MATTDPKDKVDTVEVSPTGQATVIPTGLPAARAERWRWVRMMLSNRKALVGFVIIGVFILMAIFAPIIAPGDPNAFVGPPNQPPSRQYILGTNGQGADMFAQLVWGARTSLGIAFAVGIVTTLVGIVIGMTAGYVGGRVDDVLSMFMNIVLIIPGLPLLVVLATFLPPGPLTIVLVLAATGWPWGARVLRSQTLSLREKDFVAAAIVSGESTPRIIFREILPNMTSIVVAGFFGSVTYAIGAEAGLEFLGLGNVSTVTWGTILFWAQNNAGLLTGAWWTFVPAGLAIALVAFAFSLINYAVDEITNPRLRAEREGSYVLRKHKIPFSRATPVLRAEQESAAGGR</sequence>
<evidence type="ECO:0000256" key="7">
    <source>
        <dbReference type="RuleBase" id="RU363032"/>
    </source>
</evidence>
<feature type="transmembrane region" description="Helical" evidence="7">
    <location>
        <begin position="277"/>
        <end position="301"/>
    </location>
</feature>
<feature type="transmembrane region" description="Helical" evidence="7">
    <location>
        <begin position="142"/>
        <end position="165"/>
    </location>
</feature>
<dbReference type="InterPro" id="IPR025966">
    <property type="entry name" value="OppC_N"/>
</dbReference>
<keyword evidence="3" id="KW-1003">Cell membrane</keyword>
<keyword evidence="6 7" id="KW-0472">Membrane</keyword>
<keyword evidence="10" id="KW-1185">Reference proteome</keyword>
<comment type="subcellular location">
    <subcellularLocation>
        <location evidence="1 7">Cell membrane</location>
        <topology evidence="1 7">Multi-pass membrane protein</topology>
    </subcellularLocation>
</comment>
<keyword evidence="2 7" id="KW-0813">Transport</keyword>
<name>D1CGV7_THET1</name>
<dbReference type="Pfam" id="PF12911">
    <property type="entry name" value="OppC_N"/>
    <property type="match status" value="1"/>
</dbReference>
<reference evidence="10" key="1">
    <citation type="journal article" date="2010" name="Stand. Genomic Sci.">
        <title>Complete genome sequence of 'Thermobaculum terrenum' type strain (YNP1).</title>
        <authorList>
            <person name="Kiss H."/>
            <person name="Cleland D."/>
            <person name="Lapidus A."/>
            <person name="Lucas S."/>
            <person name="Glavina Del Rio T."/>
            <person name="Nolan M."/>
            <person name="Tice H."/>
            <person name="Han C."/>
            <person name="Goodwin L."/>
            <person name="Pitluck S."/>
            <person name="Liolios K."/>
            <person name="Ivanova N."/>
            <person name="Mavromatis K."/>
            <person name="Ovchinnikova G."/>
            <person name="Pati A."/>
            <person name="Chen A."/>
            <person name="Palaniappan K."/>
            <person name="Land M."/>
            <person name="Hauser L."/>
            <person name="Chang Y."/>
            <person name="Jeffries C."/>
            <person name="Lu M."/>
            <person name="Brettin T."/>
            <person name="Detter J."/>
            <person name="Goker M."/>
            <person name="Tindall B."/>
            <person name="Beck B."/>
            <person name="McDermott T."/>
            <person name="Woyke T."/>
            <person name="Bristow J."/>
            <person name="Eisen J."/>
            <person name="Markowitz V."/>
            <person name="Hugenholtz P."/>
            <person name="Kyrpides N."/>
            <person name="Klenk H."/>
            <person name="Cheng J."/>
        </authorList>
    </citation>
    <scope>NUCLEOTIDE SEQUENCE [LARGE SCALE GENOMIC DNA]</scope>
    <source>
        <strain evidence="10">ATCC BAA-798 / YNP1</strain>
    </source>
</reference>
<evidence type="ECO:0000259" key="8">
    <source>
        <dbReference type="PROSITE" id="PS50928"/>
    </source>
</evidence>
<gene>
    <name evidence="9" type="ordered locus">Tter_2075</name>
</gene>
<dbReference type="GO" id="GO:0005886">
    <property type="term" value="C:plasma membrane"/>
    <property type="evidence" value="ECO:0007669"/>
    <property type="project" value="UniProtKB-SubCell"/>
</dbReference>
<dbReference type="PANTHER" id="PTHR43386:SF1">
    <property type="entry name" value="D,D-DIPEPTIDE TRANSPORT SYSTEM PERMEASE PROTEIN DDPC-RELATED"/>
    <property type="match status" value="1"/>
</dbReference>